<comment type="cofactor">
    <cofactor evidence="1">
        <name>(6R)-5,10-methylene-5,6,7,8-tetrahydrofolate</name>
        <dbReference type="ChEBI" id="CHEBI:15636"/>
    </cofactor>
</comment>
<dbReference type="GO" id="GO:0003677">
    <property type="term" value="F:DNA binding"/>
    <property type="evidence" value="ECO:0007669"/>
    <property type="project" value="TreeGrafter"/>
</dbReference>
<dbReference type="GO" id="GO:0005737">
    <property type="term" value="C:cytoplasm"/>
    <property type="evidence" value="ECO:0007669"/>
    <property type="project" value="TreeGrafter"/>
</dbReference>
<dbReference type="PANTHER" id="PTHR11455">
    <property type="entry name" value="CRYPTOCHROME"/>
    <property type="match status" value="1"/>
</dbReference>
<comment type="caution">
    <text evidence="10">The sequence shown here is derived from an EMBL/GenBank/DDBJ whole genome shotgun (WGS) entry which is preliminary data.</text>
</comment>
<dbReference type="Pfam" id="PF03441">
    <property type="entry name" value="FAD_binding_7"/>
    <property type="match status" value="1"/>
</dbReference>
<comment type="similarity">
    <text evidence="2">Belongs to the DNA photolyase class-1 family.</text>
</comment>
<feature type="binding site" evidence="6">
    <location>
        <begin position="372"/>
        <end position="379"/>
    </location>
    <ligand>
        <name>FAD</name>
        <dbReference type="ChEBI" id="CHEBI:57692"/>
    </ligand>
</feature>
<dbReference type="InterPro" id="IPR006050">
    <property type="entry name" value="DNA_photolyase_N"/>
</dbReference>
<dbReference type="Gene3D" id="3.40.50.620">
    <property type="entry name" value="HUPs"/>
    <property type="match status" value="1"/>
</dbReference>
<dbReference type="InterPro" id="IPR014729">
    <property type="entry name" value="Rossmann-like_a/b/a_fold"/>
</dbReference>
<evidence type="ECO:0000256" key="2">
    <source>
        <dbReference type="ARBA" id="ARBA00005862"/>
    </source>
</evidence>
<keyword evidence="11" id="KW-1185">Reference proteome</keyword>
<evidence type="ECO:0000256" key="7">
    <source>
        <dbReference type="PIRSR" id="PIRSR602081-2"/>
    </source>
</evidence>
<dbReference type="PROSITE" id="PS51645">
    <property type="entry name" value="PHR_CRY_ALPHA_BETA"/>
    <property type="match status" value="1"/>
</dbReference>
<evidence type="ECO:0000256" key="1">
    <source>
        <dbReference type="ARBA" id="ARBA00001932"/>
    </source>
</evidence>
<evidence type="ECO:0000256" key="3">
    <source>
        <dbReference type="ARBA" id="ARBA00022630"/>
    </source>
</evidence>
<dbReference type="GO" id="GO:0006139">
    <property type="term" value="P:nucleobase-containing compound metabolic process"/>
    <property type="evidence" value="ECO:0007669"/>
    <property type="project" value="UniProtKB-ARBA"/>
</dbReference>
<feature type="binding site" evidence="6">
    <location>
        <begin position="470"/>
        <end position="472"/>
    </location>
    <ligand>
        <name>FAD</name>
        <dbReference type="ChEBI" id="CHEBI:57692"/>
    </ligand>
</feature>
<dbReference type="Gene3D" id="1.10.579.10">
    <property type="entry name" value="DNA Cyclobutane Dipyrimidine Photolyase, subunit A, domain 3"/>
    <property type="match status" value="1"/>
</dbReference>
<evidence type="ECO:0000256" key="6">
    <source>
        <dbReference type="PIRSR" id="PIRSR602081-1"/>
    </source>
</evidence>
<dbReference type="OrthoDB" id="435881at2759"/>
<dbReference type="NCBIfam" id="NF007955">
    <property type="entry name" value="PRK10674.1"/>
    <property type="match status" value="1"/>
</dbReference>
<dbReference type="EMBL" id="CAJVPV010007087">
    <property type="protein sequence ID" value="CAG8614580.1"/>
    <property type="molecule type" value="Genomic_DNA"/>
</dbReference>
<feature type="site" description="Electron transfer via tryptophanyl radical" evidence="7">
    <location>
        <position position="480"/>
    </location>
</feature>
<keyword evidence="3 6" id="KW-0285">Flavoprotein</keyword>
<evidence type="ECO:0000256" key="8">
    <source>
        <dbReference type="SAM" id="MobiDB-lite"/>
    </source>
</evidence>
<dbReference type="Gene3D" id="1.25.40.80">
    <property type="match status" value="1"/>
</dbReference>
<dbReference type="GO" id="GO:0032922">
    <property type="term" value="P:circadian regulation of gene expression"/>
    <property type="evidence" value="ECO:0007669"/>
    <property type="project" value="TreeGrafter"/>
</dbReference>
<reference evidence="10" key="1">
    <citation type="submission" date="2021-06" db="EMBL/GenBank/DDBJ databases">
        <authorList>
            <person name="Kallberg Y."/>
            <person name="Tangrot J."/>
            <person name="Rosling A."/>
        </authorList>
    </citation>
    <scope>NUCLEOTIDE SEQUENCE</scope>
    <source>
        <strain evidence="10">CL551</strain>
    </source>
</reference>
<feature type="site" description="Electron transfer via tryptophanyl radical" evidence="7">
    <location>
        <position position="404"/>
    </location>
</feature>
<evidence type="ECO:0000256" key="4">
    <source>
        <dbReference type="ARBA" id="ARBA00022827"/>
    </source>
</evidence>
<dbReference type="PANTHER" id="PTHR11455:SF18">
    <property type="entry name" value="SI:CH1073-390K14.1"/>
    <property type="match status" value="1"/>
</dbReference>
<dbReference type="InterPro" id="IPR005101">
    <property type="entry name" value="Cryptochr/Photolyase_FAD-bd"/>
</dbReference>
<gene>
    <name evidence="10" type="ORF">AMORRO_LOCUS8380</name>
</gene>
<dbReference type="PRINTS" id="PR00147">
    <property type="entry name" value="DNAPHOTLYASE"/>
</dbReference>
<dbReference type="GO" id="GO:0006950">
    <property type="term" value="P:response to stress"/>
    <property type="evidence" value="ECO:0007669"/>
    <property type="project" value="UniProtKB-ARBA"/>
</dbReference>
<evidence type="ECO:0000256" key="5">
    <source>
        <dbReference type="ARBA" id="ARBA00022991"/>
    </source>
</evidence>
<name>A0A9N9CXD5_9GLOM</name>
<feature type="compositionally biased region" description="Basic and acidic residues" evidence="8">
    <location>
        <begin position="22"/>
        <end position="31"/>
    </location>
</feature>
<feature type="domain" description="Photolyase/cryptochrome alpha/beta" evidence="9">
    <location>
        <begin position="78"/>
        <end position="216"/>
    </location>
</feature>
<proteinExistence type="inferred from homology"/>
<dbReference type="AlphaFoldDB" id="A0A9N9CXD5"/>
<dbReference type="InterPro" id="IPR018394">
    <property type="entry name" value="DNA_photolyase_1_CS_C"/>
</dbReference>
<feature type="binding site" evidence="6">
    <location>
        <position position="369"/>
    </location>
    <ligand>
        <name>FAD</name>
        <dbReference type="ChEBI" id="CHEBI:57692"/>
    </ligand>
</feature>
<dbReference type="InterPro" id="IPR002081">
    <property type="entry name" value="Cryptochrome/DNA_photolyase_1"/>
</dbReference>
<keyword evidence="4 6" id="KW-0274">FAD</keyword>
<dbReference type="Proteomes" id="UP000789342">
    <property type="component" value="Unassembled WGS sequence"/>
</dbReference>
<dbReference type="FunFam" id="1.10.579.10:FF:000003">
    <property type="entry name" value="Deoxyribodipyrimidine photo-lyase"/>
    <property type="match status" value="1"/>
</dbReference>
<accession>A0A9N9CXD5</accession>
<feature type="site" description="Electron transfer via tryptophanyl radical" evidence="7">
    <location>
        <position position="457"/>
    </location>
</feature>
<dbReference type="GO" id="GO:0003904">
    <property type="term" value="F:deoxyribodipyrimidine photo-lyase activity"/>
    <property type="evidence" value="ECO:0007669"/>
    <property type="project" value="TreeGrafter"/>
</dbReference>
<dbReference type="GO" id="GO:0005634">
    <property type="term" value="C:nucleus"/>
    <property type="evidence" value="ECO:0007669"/>
    <property type="project" value="TreeGrafter"/>
</dbReference>
<protein>
    <submittedName>
        <fullName evidence="10">12260_t:CDS:1</fullName>
    </submittedName>
</protein>
<dbReference type="InterPro" id="IPR036155">
    <property type="entry name" value="Crypto/Photolyase_N_sf"/>
</dbReference>
<dbReference type="Pfam" id="PF00875">
    <property type="entry name" value="DNA_photolyase"/>
    <property type="match status" value="1"/>
</dbReference>
<feature type="binding site" evidence="6">
    <location>
        <begin position="330"/>
        <end position="334"/>
    </location>
    <ligand>
        <name>FAD</name>
        <dbReference type="ChEBI" id="CHEBI:57692"/>
    </ligand>
</feature>
<dbReference type="SUPFAM" id="SSF52425">
    <property type="entry name" value="Cryptochrome/photolyase, N-terminal domain"/>
    <property type="match status" value="1"/>
</dbReference>
<keyword evidence="5" id="KW-0157">Chromophore</keyword>
<organism evidence="10 11">
    <name type="scientific">Acaulospora morrowiae</name>
    <dbReference type="NCBI Taxonomy" id="94023"/>
    <lineage>
        <taxon>Eukaryota</taxon>
        <taxon>Fungi</taxon>
        <taxon>Fungi incertae sedis</taxon>
        <taxon>Mucoromycota</taxon>
        <taxon>Glomeromycotina</taxon>
        <taxon>Glomeromycetes</taxon>
        <taxon>Diversisporales</taxon>
        <taxon>Acaulosporaceae</taxon>
        <taxon>Acaulospora</taxon>
    </lineage>
</organism>
<comment type="cofactor">
    <cofactor evidence="6">
        <name>FAD</name>
        <dbReference type="ChEBI" id="CHEBI:57692"/>
    </cofactor>
    <text evidence="6">Binds 1 FAD per subunit.</text>
</comment>
<sequence>MLKRTRSASTNLVDDDMLLDSTNDHVTGDRSKKQKNKDAITPSTSKVIPYLSVTRSTKPLPELKLSSLEDDGKEIKVRNCLMWFRTDLRIKDNIALYQASSFLNTSTDNYLFALYVISPEEWKSHDVAPARVDFWFRNLKELKKRLSELNIPLIIQTVDLARNVPASVIELCEKLNVSHVFANIEYEVDEMRRDNRLLNMARKNSISVQFLHSQCIVEPGMILTKEGKTYTIYTPFKNSWIKFVESNISLLDLVSDPVGNSDKILELYPETFEFNIPDSIPGFDLDVSSTCIQTNFPAGEPEAHRRLGQFVANKIGRYNEARDVLSRNGSSSLSPYIASGIISARQCVLKAYLANRKKLSRGNIGIAKWIEEIVWREFYRHILVGFPHVCKNQPFKLHMSNIRWNENEEYFRRWCQGKTGYPIVDAGMRQLNGSGWMHNRARMIVAMFLVKDLLIDWRKGEKYFMNHLIDGDFANNNGGWQWCASTGSDAQPYFRIFNPTSQSQKCDPNGDYIRKWVPELKNLSSLDIHDPFKSLPRSEFKKLGYPEPIVDHAVMRVETLNRFRHVKR</sequence>
<evidence type="ECO:0000259" key="9">
    <source>
        <dbReference type="PROSITE" id="PS51645"/>
    </source>
</evidence>
<dbReference type="GO" id="GO:0043153">
    <property type="term" value="P:entrainment of circadian clock by photoperiod"/>
    <property type="evidence" value="ECO:0007669"/>
    <property type="project" value="TreeGrafter"/>
</dbReference>
<dbReference type="GO" id="GO:0071949">
    <property type="term" value="F:FAD binding"/>
    <property type="evidence" value="ECO:0007669"/>
    <property type="project" value="TreeGrafter"/>
</dbReference>
<evidence type="ECO:0000313" key="10">
    <source>
        <dbReference type="EMBL" id="CAG8614580.1"/>
    </source>
</evidence>
<dbReference type="PROSITE" id="PS00394">
    <property type="entry name" value="DNA_PHOTOLYASES_1_1"/>
    <property type="match status" value="1"/>
</dbReference>
<feature type="region of interest" description="Disordered" evidence="8">
    <location>
        <begin position="19"/>
        <end position="39"/>
    </location>
</feature>
<dbReference type="SUPFAM" id="SSF48173">
    <property type="entry name" value="Cryptochrome/photolyase FAD-binding domain"/>
    <property type="match status" value="1"/>
</dbReference>
<dbReference type="InterPro" id="IPR036134">
    <property type="entry name" value="Crypto/Photolyase_FAD-like_sf"/>
</dbReference>
<feature type="binding site" evidence="6">
    <location>
        <position position="318"/>
    </location>
    <ligand>
        <name>FAD</name>
        <dbReference type="ChEBI" id="CHEBI:57692"/>
    </ligand>
</feature>
<evidence type="ECO:0000313" key="11">
    <source>
        <dbReference type="Proteomes" id="UP000789342"/>
    </source>
</evidence>